<evidence type="ECO:0000313" key="2">
    <source>
        <dbReference type="Proteomes" id="UP000217790"/>
    </source>
</evidence>
<dbReference type="Proteomes" id="UP000217790">
    <property type="component" value="Unassembled WGS sequence"/>
</dbReference>
<protein>
    <submittedName>
        <fullName evidence="1">Uncharacterized protein</fullName>
    </submittedName>
</protein>
<organism evidence="1 2">
    <name type="scientific">Armillaria gallica</name>
    <name type="common">Bulbous honey fungus</name>
    <name type="synonym">Armillaria bulbosa</name>
    <dbReference type="NCBI Taxonomy" id="47427"/>
    <lineage>
        <taxon>Eukaryota</taxon>
        <taxon>Fungi</taxon>
        <taxon>Dikarya</taxon>
        <taxon>Basidiomycota</taxon>
        <taxon>Agaricomycotina</taxon>
        <taxon>Agaricomycetes</taxon>
        <taxon>Agaricomycetidae</taxon>
        <taxon>Agaricales</taxon>
        <taxon>Marasmiineae</taxon>
        <taxon>Physalacriaceae</taxon>
        <taxon>Armillaria</taxon>
    </lineage>
</organism>
<dbReference type="InParanoid" id="A0A2H3CXU6"/>
<accession>A0A2H3CXU6</accession>
<dbReference type="EMBL" id="KZ293685">
    <property type="protein sequence ID" value="PBK86304.1"/>
    <property type="molecule type" value="Genomic_DNA"/>
</dbReference>
<dbReference type="AlphaFoldDB" id="A0A2H3CXU6"/>
<name>A0A2H3CXU6_ARMGA</name>
<gene>
    <name evidence="1" type="ORF">ARMGADRAFT_1017531</name>
</gene>
<dbReference type="OrthoDB" id="10483148at2759"/>
<sequence>MPPDNNLLSREYFASSFLPCHWFASNRKGHPESRSPFVASSTAVYRRDKMRECIACTTVDCGTVETGLPANRPILRLKAAVPGNTRSK</sequence>
<proteinExistence type="predicted"/>
<keyword evidence="2" id="KW-1185">Reference proteome</keyword>
<evidence type="ECO:0000313" key="1">
    <source>
        <dbReference type="EMBL" id="PBK86304.1"/>
    </source>
</evidence>
<reference evidence="2" key="1">
    <citation type="journal article" date="2017" name="Nat. Ecol. Evol.">
        <title>Genome expansion and lineage-specific genetic innovations in the forest pathogenic fungi Armillaria.</title>
        <authorList>
            <person name="Sipos G."/>
            <person name="Prasanna A.N."/>
            <person name="Walter M.C."/>
            <person name="O'Connor E."/>
            <person name="Balint B."/>
            <person name="Krizsan K."/>
            <person name="Kiss B."/>
            <person name="Hess J."/>
            <person name="Varga T."/>
            <person name="Slot J."/>
            <person name="Riley R."/>
            <person name="Boka B."/>
            <person name="Rigling D."/>
            <person name="Barry K."/>
            <person name="Lee J."/>
            <person name="Mihaltcheva S."/>
            <person name="LaButti K."/>
            <person name="Lipzen A."/>
            <person name="Waldron R."/>
            <person name="Moloney N.M."/>
            <person name="Sperisen C."/>
            <person name="Kredics L."/>
            <person name="Vagvoelgyi C."/>
            <person name="Patrignani A."/>
            <person name="Fitzpatrick D."/>
            <person name="Nagy I."/>
            <person name="Doyle S."/>
            <person name="Anderson J.B."/>
            <person name="Grigoriev I.V."/>
            <person name="Gueldener U."/>
            <person name="Muensterkoetter M."/>
            <person name="Nagy L.G."/>
        </authorList>
    </citation>
    <scope>NUCLEOTIDE SEQUENCE [LARGE SCALE GENOMIC DNA]</scope>
    <source>
        <strain evidence="2">Ar21-2</strain>
    </source>
</reference>